<organism evidence="1 3">
    <name type="scientific">Stutzerimonas balearica DSM 6083</name>
    <dbReference type="NCBI Taxonomy" id="1123016"/>
    <lineage>
        <taxon>Bacteria</taxon>
        <taxon>Pseudomonadati</taxon>
        <taxon>Pseudomonadota</taxon>
        <taxon>Gammaproteobacteria</taxon>
        <taxon>Pseudomonadales</taxon>
        <taxon>Pseudomonadaceae</taxon>
        <taxon>Stutzerimonas</taxon>
    </lineage>
</organism>
<proteinExistence type="predicted"/>
<reference evidence="2 4" key="2">
    <citation type="submission" date="2016-10" db="EMBL/GenBank/DDBJ databases">
        <authorList>
            <person name="Varghese N."/>
            <person name="Submissions S."/>
        </authorList>
    </citation>
    <scope>NUCLEOTIDE SEQUENCE [LARGE SCALE GENOMIC DNA]</scope>
    <source>
        <strain evidence="2 4">DSM 6083</strain>
    </source>
</reference>
<keyword evidence="4" id="KW-1185">Reference proteome</keyword>
<evidence type="ECO:0000313" key="3">
    <source>
        <dbReference type="Proteomes" id="UP000031271"/>
    </source>
</evidence>
<evidence type="ECO:0000313" key="4">
    <source>
        <dbReference type="Proteomes" id="UP000182276"/>
    </source>
</evidence>
<accession>A0A8D3Y3X3</accession>
<protein>
    <submittedName>
        <fullName evidence="1">Uncharacterized protein</fullName>
    </submittedName>
</protein>
<dbReference type="Proteomes" id="UP000182276">
    <property type="component" value="Unassembled WGS sequence"/>
</dbReference>
<dbReference type="Proteomes" id="UP000031271">
    <property type="component" value="Chromosome"/>
</dbReference>
<sequence>MRLLPLLHRRPRRHFALLDASGCCQMLLTASQRPAAAAWREVTHAHLGWIGQRLPDDALVG</sequence>
<evidence type="ECO:0000313" key="2">
    <source>
        <dbReference type="EMBL" id="SDM82277.1"/>
    </source>
</evidence>
<name>A0A8D3Y3X3_9GAMM</name>
<gene>
    <name evidence="1" type="ORF">CL52_15865</name>
    <name evidence="2" type="ORF">SAMN05660875_109175</name>
</gene>
<dbReference type="RefSeq" id="WP_043221658.1">
    <property type="nucleotide sequence ID" value="NZ_CP007511.1"/>
</dbReference>
<reference evidence="3" key="1">
    <citation type="submission" date="2014-03" db="EMBL/GenBank/DDBJ databases">
        <title>Complete genome of Pseudomonas balearica DSM 6083T, a sewage water isolate from an enrichment with 2-methylnaphthalene.</title>
        <authorList>
            <person name="Salva-Serra F."/>
            <person name="Jaen-Luchoro D."/>
            <person name="Busquets A."/>
            <person name="Pena A."/>
            <person name="Gomila M."/>
            <person name="Bosch R."/>
            <person name="Nogales B."/>
            <person name="Garcia-Valdes E."/>
            <person name="Lalucat J."/>
            <person name="Bennasar A."/>
        </authorList>
    </citation>
    <scope>NUCLEOTIDE SEQUENCE [LARGE SCALE GENOMIC DNA]</scope>
    <source>
        <strain evidence="3">DSM 6083</strain>
    </source>
</reference>
<reference evidence="1 3" key="3">
    <citation type="journal article" name="Genome Announc.">
        <title>Complete Genome Sequence of Pseudomonas balearica DSM 6083T.</title>
        <authorList>
            <person name="Bennasar-Figueras A."/>
            <person name="Salva-Serra F."/>
            <person name="Jaen-Luchoro D."/>
            <person name="Segui C."/>
            <person name="Aliaga F."/>
            <person name="Busquets A."/>
            <person name="Gomila M."/>
            <person name="Moore E.R."/>
            <person name="Lalucat J."/>
        </authorList>
    </citation>
    <scope>NUCLEOTIDE SEQUENCE [LARGE SCALE GENOMIC DNA]</scope>
    <source>
        <strain evidence="3">DSM 6083</strain>
        <strain evidence="1">DSM6083</strain>
    </source>
</reference>
<dbReference type="KEGG" id="pbm:CL52_15865"/>
<dbReference type="AlphaFoldDB" id="A0A8D3Y3X3"/>
<dbReference type="GeneID" id="77261369"/>
<dbReference type="EMBL" id="FNHO01000009">
    <property type="protein sequence ID" value="SDM82277.1"/>
    <property type="molecule type" value="Genomic_DNA"/>
</dbReference>
<dbReference type="EMBL" id="CP007511">
    <property type="protein sequence ID" value="AJE16441.1"/>
    <property type="molecule type" value="Genomic_DNA"/>
</dbReference>
<evidence type="ECO:0000313" key="1">
    <source>
        <dbReference type="EMBL" id="AJE16441.1"/>
    </source>
</evidence>